<dbReference type="InterPro" id="IPR038665">
    <property type="entry name" value="Voltage-dep_anion_channel_sf"/>
</dbReference>
<name>A0AB39QEZ8_9ACTN</name>
<evidence type="ECO:0000313" key="6">
    <source>
        <dbReference type="EMBL" id="XDQ41790.1"/>
    </source>
</evidence>
<feature type="transmembrane region" description="Helical" evidence="5">
    <location>
        <begin position="108"/>
        <end position="129"/>
    </location>
</feature>
<organism evidence="6">
    <name type="scientific">Streptomyces sp. R39</name>
    <dbReference type="NCBI Taxonomy" id="3238631"/>
    <lineage>
        <taxon>Bacteria</taxon>
        <taxon>Bacillati</taxon>
        <taxon>Actinomycetota</taxon>
        <taxon>Actinomycetes</taxon>
        <taxon>Kitasatosporales</taxon>
        <taxon>Streptomycetaceae</taxon>
        <taxon>Streptomyces</taxon>
    </lineage>
</organism>
<dbReference type="PANTHER" id="PTHR37955">
    <property type="entry name" value="TELLURITE RESISTANCE PROTEIN TEHA"/>
    <property type="match status" value="1"/>
</dbReference>
<feature type="transmembrane region" description="Helical" evidence="5">
    <location>
        <begin position="83"/>
        <end position="102"/>
    </location>
</feature>
<dbReference type="InterPro" id="IPR052951">
    <property type="entry name" value="Tellurite_res_ion_channel"/>
</dbReference>
<dbReference type="Pfam" id="PF03595">
    <property type="entry name" value="SLAC1"/>
    <property type="match status" value="1"/>
</dbReference>
<sequence length="329" mass="34701">MTSTKASPYRLAPNLFGIGFGIAGLAQLWSTAADTVAAPAWPAEFLWILAALTWLVTLAAYLRNVVSQGRLRTEVADPTTGPFTALIVIVPMMLGVALAPHARVAGEVVFTVSLVLTAALGGWLTSLWIRSDTQLQQWHPGYFLPTVAGGLVAAACSAALGWATLAHVMFGYGLICWFVLGSILLLRLFTQPMLATPLLPTMAIEVAPPVVAGNAWFAMNGGRLDLGAEILAGYAVLMVLVQIGLTSTYLRLPFGPGHWAFSFSYAAVLTNGVHWLDVEHVRGQKELTYLALAVATLALAALAARTVLGLTRRSFLPRAAAAAVAAPAG</sequence>
<evidence type="ECO:0000256" key="2">
    <source>
        <dbReference type="ARBA" id="ARBA00022692"/>
    </source>
</evidence>
<proteinExistence type="predicted"/>
<dbReference type="GO" id="GO:0046583">
    <property type="term" value="F:monoatomic cation efflux transmembrane transporter activity"/>
    <property type="evidence" value="ECO:0007669"/>
    <property type="project" value="TreeGrafter"/>
</dbReference>
<keyword evidence="4 5" id="KW-0472">Membrane</keyword>
<evidence type="ECO:0000256" key="1">
    <source>
        <dbReference type="ARBA" id="ARBA00004141"/>
    </source>
</evidence>
<feature type="transmembrane region" description="Helical" evidence="5">
    <location>
        <begin position="288"/>
        <end position="308"/>
    </location>
</feature>
<accession>A0AB39QEZ8</accession>
<reference evidence="6" key="1">
    <citation type="submission" date="2024-07" db="EMBL/GenBank/DDBJ databases">
        <authorList>
            <person name="Yu S.T."/>
        </authorList>
    </citation>
    <scope>NUCLEOTIDE SEQUENCE</scope>
    <source>
        <strain evidence="6">R39</strain>
    </source>
</reference>
<dbReference type="InterPro" id="IPR004695">
    <property type="entry name" value="SLAC1/Mae1/Ssu1/TehA"/>
</dbReference>
<dbReference type="Gene3D" id="1.50.10.150">
    <property type="entry name" value="Voltage-dependent anion channel"/>
    <property type="match status" value="1"/>
</dbReference>
<dbReference type="EMBL" id="CP163441">
    <property type="protein sequence ID" value="XDQ41790.1"/>
    <property type="molecule type" value="Genomic_DNA"/>
</dbReference>
<keyword evidence="3 5" id="KW-1133">Transmembrane helix</keyword>
<evidence type="ECO:0000256" key="5">
    <source>
        <dbReference type="SAM" id="Phobius"/>
    </source>
</evidence>
<dbReference type="PANTHER" id="PTHR37955:SF1">
    <property type="entry name" value="DEP DOMAIN-CONTAINING PROTEIN"/>
    <property type="match status" value="1"/>
</dbReference>
<feature type="transmembrane region" description="Helical" evidence="5">
    <location>
        <begin position="45"/>
        <end position="62"/>
    </location>
</feature>
<feature type="transmembrane region" description="Helical" evidence="5">
    <location>
        <begin position="12"/>
        <end position="33"/>
    </location>
</feature>
<gene>
    <name evidence="6" type="ORF">AB5J52_05600</name>
</gene>
<protein>
    <submittedName>
        <fullName evidence="6">TDT family transporter</fullName>
    </submittedName>
</protein>
<feature type="transmembrane region" description="Helical" evidence="5">
    <location>
        <begin position="169"/>
        <end position="186"/>
    </location>
</feature>
<keyword evidence="2 5" id="KW-0812">Transmembrane</keyword>
<dbReference type="AlphaFoldDB" id="A0AB39QEZ8"/>
<feature type="transmembrane region" description="Helical" evidence="5">
    <location>
        <begin position="231"/>
        <end position="252"/>
    </location>
</feature>
<feature type="transmembrane region" description="Helical" evidence="5">
    <location>
        <begin position="141"/>
        <end position="163"/>
    </location>
</feature>
<comment type="subcellular location">
    <subcellularLocation>
        <location evidence="1">Membrane</location>
        <topology evidence="1">Multi-pass membrane protein</topology>
    </subcellularLocation>
</comment>
<dbReference type="RefSeq" id="WP_369221381.1">
    <property type="nucleotide sequence ID" value="NZ_CP163441.1"/>
</dbReference>
<evidence type="ECO:0000256" key="4">
    <source>
        <dbReference type="ARBA" id="ARBA00023136"/>
    </source>
</evidence>
<dbReference type="GO" id="GO:0005886">
    <property type="term" value="C:plasma membrane"/>
    <property type="evidence" value="ECO:0007669"/>
    <property type="project" value="TreeGrafter"/>
</dbReference>
<evidence type="ECO:0000256" key="3">
    <source>
        <dbReference type="ARBA" id="ARBA00022989"/>
    </source>
</evidence>